<organism evidence="2">
    <name type="scientific">Bactrocera dorsalis</name>
    <name type="common">Oriental fruit fly</name>
    <name type="synonym">Dacus dorsalis</name>
    <dbReference type="NCBI Taxonomy" id="27457"/>
    <lineage>
        <taxon>Eukaryota</taxon>
        <taxon>Metazoa</taxon>
        <taxon>Ecdysozoa</taxon>
        <taxon>Arthropoda</taxon>
        <taxon>Hexapoda</taxon>
        <taxon>Insecta</taxon>
        <taxon>Pterygota</taxon>
        <taxon>Neoptera</taxon>
        <taxon>Endopterygota</taxon>
        <taxon>Diptera</taxon>
        <taxon>Brachycera</taxon>
        <taxon>Muscomorpha</taxon>
        <taxon>Tephritoidea</taxon>
        <taxon>Tephritidae</taxon>
        <taxon>Bactrocera</taxon>
        <taxon>Bactrocera</taxon>
    </lineage>
</organism>
<feature type="compositionally biased region" description="Low complexity" evidence="1">
    <location>
        <begin position="143"/>
        <end position="167"/>
    </location>
</feature>
<gene>
    <name evidence="2" type="primary">GAGY</name>
</gene>
<name>A0A034V9K7_BACDO</name>
<dbReference type="EMBL" id="GAKP01018951">
    <property type="protein sequence ID" value="JAC40001.1"/>
    <property type="molecule type" value="Transcribed_RNA"/>
</dbReference>
<sequence length="228" mass="26346">LTNKTIMTHEGQVSESICEKYRADALRVFISGLKRPLCDILFASRPKDLPSALALAQEVESNRERYLFASNFATSIEDQYKLGINNNSEKKMQQQQKNPHFTNKQHRTNDTRTNKQEQVTPMDVDPSVSRLRQNVNWRREPSQRANQYQQQNQSNSRQGYSSNQQQGKRQADSDRVTGPKMQRINTLNQEKVSEVTYNQEAEDETKDLEEEQLNFLGGSPYSRGLSEE</sequence>
<feature type="compositionally biased region" description="Acidic residues" evidence="1">
    <location>
        <begin position="200"/>
        <end position="212"/>
    </location>
</feature>
<feature type="non-terminal residue" evidence="2">
    <location>
        <position position="1"/>
    </location>
</feature>
<evidence type="ECO:0000313" key="2">
    <source>
        <dbReference type="EMBL" id="JAC40001.1"/>
    </source>
</evidence>
<reference evidence="2" key="1">
    <citation type="journal article" date="2014" name="BMC Genomics">
        <title>Characterizing the developmental transcriptome of the oriental fruit fly, Bactrocera dorsalis (Diptera: Tephritidae) through comparative genomic analysis with Drosophila melanogaster utilizing modENCODE datasets.</title>
        <authorList>
            <person name="Geib S.M."/>
            <person name="Calla B."/>
            <person name="Hall B."/>
            <person name="Hou S."/>
            <person name="Manoukis N.C."/>
        </authorList>
    </citation>
    <scope>NUCLEOTIDE SEQUENCE</scope>
    <source>
        <strain evidence="2">Punador</strain>
    </source>
</reference>
<feature type="region of interest" description="Disordered" evidence="1">
    <location>
        <begin position="89"/>
        <end position="228"/>
    </location>
</feature>
<feature type="compositionally biased region" description="Polar residues" evidence="1">
    <location>
        <begin position="183"/>
        <end position="198"/>
    </location>
</feature>
<protein>
    <submittedName>
        <fullName evidence="2">Retrovirus-related Gag polyprotein from transposon gypsy</fullName>
    </submittedName>
</protein>
<proteinExistence type="predicted"/>
<dbReference type="AlphaFoldDB" id="A0A034V9K7"/>
<feature type="compositionally biased region" description="Polar residues" evidence="1">
    <location>
        <begin position="93"/>
        <end position="102"/>
    </location>
</feature>
<evidence type="ECO:0000256" key="1">
    <source>
        <dbReference type="SAM" id="MobiDB-lite"/>
    </source>
</evidence>
<accession>A0A034V9K7</accession>